<evidence type="ECO:0000256" key="1">
    <source>
        <dbReference type="ARBA" id="ARBA00022741"/>
    </source>
</evidence>
<dbReference type="PANTHER" id="PTHR43637">
    <property type="entry name" value="UPF0273 PROTEIN TM_0370"/>
    <property type="match status" value="1"/>
</dbReference>
<dbReference type="EMBL" id="CP000852">
    <property type="protein sequence ID" value="ABW02809.1"/>
    <property type="molecule type" value="Genomic_DNA"/>
</dbReference>
<keyword evidence="5" id="KW-1185">Reference proteome</keyword>
<dbReference type="NCBIfam" id="TIGR03881">
    <property type="entry name" value="KaiC_arch_4"/>
    <property type="match status" value="1"/>
</dbReference>
<evidence type="ECO:0000313" key="5">
    <source>
        <dbReference type="Proteomes" id="UP000001137"/>
    </source>
</evidence>
<evidence type="ECO:0000256" key="2">
    <source>
        <dbReference type="ARBA" id="ARBA00022840"/>
    </source>
</evidence>
<protein>
    <submittedName>
        <fullName evidence="4">Putative circadian clock protein, KaiC</fullName>
    </submittedName>
</protein>
<dbReference type="Proteomes" id="UP000001137">
    <property type="component" value="Chromosome"/>
</dbReference>
<dbReference type="eggNOG" id="arCOG01171">
    <property type="taxonomic scope" value="Archaea"/>
</dbReference>
<dbReference type="KEGG" id="cma:Cmaq_1993"/>
<dbReference type="PROSITE" id="PS51146">
    <property type="entry name" value="KAIC"/>
    <property type="match status" value="1"/>
</dbReference>
<gene>
    <name evidence="4" type="ordered locus">Cmaq_1993</name>
</gene>
<reference evidence="4 5" key="1">
    <citation type="submission" date="2007-10" db="EMBL/GenBank/DDBJ databases">
        <title>Complete sequence of Caldivirga maquilingensis IC-167.</title>
        <authorList>
            <consortium name="US DOE Joint Genome Institute"/>
            <person name="Copeland A."/>
            <person name="Lucas S."/>
            <person name="Lapidus A."/>
            <person name="Barry K."/>
            <person name="Glavina del Rio T."/>
            <person name="Dalin E."/>
            <person name="Tice H."/>
            <person name="Pitluck S."/>
            <person name="Saunders E."/>
            <person name="Brettin T."/>
            <person name="Bruce D."/>
            <person name="Detter J.C."/>
            <person name="Han C."/>
            <person name="Schmutz J."/>
            <person name="Larimer F."/>
            <person name="Land M."/>
            <person name="Hauser L."/>
            <person name="Kyrpides N."/>
            <person name="Ivanova N."/>
            <person name="Biddle J.F."/>
            <person name="Zhang Z."/>
            <person name="Fitz-Gibbon S.T."/>
            <person name="Lowe T.M."/>
            <person name="Saltikov C."/>
            <person name="House C.H."/>
            <person name="Richardson P."/>
        </authorList>
    </citation>
    <scope>NUCLEOTIDE SEQUENCE [LARGE SCALE GENOMIC DNA]</scope>
    <source>
        <strain evidence="5">ATCC 700844 / DSM 13496 / JCM 10307 / IC-167</strain>
    </source>
</reference>
<dbReference type="Gene3D" id="3.40.50.300">
    <property type="entry name" value="P-loop containing nucleotide triphosphate hydrolases"/>
    <property type="match status" value="1"/>
</dbReference>
<sequence>MNNTLNTLLIMEKRTEGKGEVRRSEDVEREAFGIDALDDALEGGLPRGTWTVVTGEPGVGKSILCMHFAYTGLEDDEPVIYVTTETSFRDVVRQARQFNMDLTQFKPVNLSDVLSGRVKPENAKLVVIDLFGLYRQYREMVKEAGEEGRRPSRALSIEVLEGAVRKAYEVLGFSEGKVSEPSRLIIDSMTAFWADKPAMARAYSYALRQSLYRSNITALLVSQYAPTTEASFGFGLEHIADGIIHMWMDKVEQTKTIRRWLIIKKMRLTNHAKDAYQVDIQPGKGLILIEANETQ</sequence>
<dbReference type="Pfam" id="PF06745">
    <property type="entry name" value="ATPase"/>
    <property type="match status" value="1"/>
</dbReference>
<dbReference type="InterPro" id="IPR027417">
    <property type="entry name" value="P-loop_NTPase"/>
</dbReference>
<name>A8MC25_CALMQ</name>
<keyword evidence="1" id="KW-0547">Nucleotide-binding</keyword>
<evidence type="ECO:0000313" key="4">
    <source>
        <dbReference type="EMBL" id="ABW02809.1"/>
    </source>
</evidence>
<accession>A8MC25</accession>
<dbReference type="InterPro" id="IPR010624">
    <property type="entry name" value="KaiC_dom"/>
</dbReference>
<organism evidence="4 5">
    <name type="scientific">Caldivirga maquilingensis (strain ATCC 700844 / DSM 13496 / JCM 10307 / IC-167)</name>
    <dbReference type="NCBI Taxonomy" id="397948"/>
    <lineage>
        <taxon>Archaea</taxon>
        <taxon>Thermoproteota</taxon>
        <taxon>Thermoprotei</taxon>
        <taxon>Thermoproteales</taxon>
        <taxon>Thermoproteaceae</taxon>
        <taxon>Caldivirga</taxon>
    </lineage>
</organism>
<feature type="domain" description="KaiC" evidence="3">
    <location>
        <begin position="28"/>
        <end position="295"/>
    </location>
</feature>
<dbReference type="AlphaFoldDB" id="A8MC25"/>
<evidence type="ECO:0000259" key="3">
    <source>
        <dbReference type="PROSITE" id="PS51146"/>
    </source>
</evidence>
<dbReference type="GO" id="GO:0005524">
    <property type="term" value="F:ATP binding"/>
    <property type="evidence" value="ECO:0007669"/>
    <property type="project" value="UniProtKB-KW"/>
</dbReference>
<dbReference type="InterPro" id="IPR022443">
    <property type="entry name" value="KaiC-rel"/>
</dbReference>
<proteinExistence type="predicted"/>
<keyword evidence="2" id="KW-0067">ATP-binding</keyword>
<dbReference type="PANTHER" id="PTHR43637:SF2">
    <property type="entry name" value="PROTEIN GVPD 1"/>
    <property type="match status" value="1"/>
</dbReference>
<dbReference type="STRING" id="397948.Cmaq_1993"/>
<dbReference type="HOGENOM" id="CLU_023669_2_0_2"/>
<dbReference type="SUPFAM" id="SSF52540">
    <property type="entry name" value="P-loop containing nucleoside triphosphate hydrolases"/>
    <property type="match status" value="1"/>
</dbReference>
<dbReference type="PRINTS" id="PR01874">
    <property type="entry name" value="DNAREPAIRADA"/>
</dbReference>
<dbReference type="InterPro" id="IPR014774">
    <property type="entry name" value="KaiC-like_dom"/>
</dbReference>